<dbReference type="Pfam" id="PF01965">
    <property type="entry name" value="DJ-1_PfpI"/>
    <property type="match status" value="1"/>
</dbReference>
<dbReference type="InterPro" id="IPR029062">
    <property type="entry name" value="Class_I_gatase-like"/>
</dbReference>
<evidence type="ECO:0000313" key="2">
    <source>
        <dbReference type="EMBL" id="KAF5572252.1"/>
    </source>
</evidence>
<dbReference type="PANTHER" id="PTHR43130:SF3">
    <property type="entry name" value="HTH-TYPE TRANSCRIPTIONAL REGULATOR RV1931C"/>
    <property type="match status" value="1"/>
</dbReference>
<keyword evidence="3" id="KW-1185">Reference proteome</keyword>
<dbReference type="EMBL" id="JAAOAR010000966">
    <property type="protein sequence ID" value="KAF5572252.1"/>
    <property type="molecule type" value="Genomic_DNA"/>
</dbReference>
<sequence length="225" mass="24027">MSTSAKLYNVGVLVFDGVDILDFAGPIEIFSHVSHNKNPDNPDRIYKCQTIGRSHTIRAADSLTVAVDLLINEALLDLHHFDIIVVPGAPPSIITPLLAPEGLEMQLVAAFAELQPRGCVEKPRVLFSVCVGAFSLGAAGVLDGLSATTRHRALERLGQICRVAGKEPASIVQKRFVDGGLSKNKAVSVVTAGGISSGLDAALHIVGTQTSKDMEQFIRRVMEYS</sequence>
<protein>
    <submittedName>
        <fullName evidence="2">DJ-1 domain-containing protein</fullName>
    </submittedName>
</protein>
<dbReference type="SUPFAM" id="SSF52317">
    <property type="entry name" value="Class I glutamine amidotransferase-like"/>
    <property type="match status" value="1"/>
</dbReference>
<proteinExistence type="predicted"/>
<gene>
    <name evidence="2" type="ORF">FPANT_13238</name>
</gene>
<dbReference type="PANTHER" id="PTHR43130">
    <property type="entry name" value="ARAC-FAMILY TRANSCRIPTIONAL REGULATOR"/>
    <property type="match status" value="1"/>
</dbReference>
<dbReference type="InterPro" id="IPR052158">
    <property type="entry name" value="INH-QAR"/>
</dbReference>
<feature type="domain" description="DJ-1/PfpI" evidence="1">
    <location>
        <begin position="10"/>
        <end position="177"/>
    </location>
</feature>
<evidence type="ECO:0000313" key="3">
    <source>
        <dbReference type="Proteomes" id="UP000544095"/>
    </source>
</evidence>
<dbReference type="Proteomes" id="UP000544095">
    <property type="component" value="Unassembled WGS sequence"/>
</dbReference>
<evidence type="ECO:0000259" key="1">
    <source>
        <dbReference type="Pfam" id="PF01965"/>
    </source>
</evidence>
<dbReference type="InterPro" id="IPR002818">
    <property type="entry name" value="DJ-1/PfpI"/>
</dbReference>
<name>A0A8H5KFL6_9HYPO</name>
<reference evidence="2 3" key="1">
    <citation type="submission" date="2020-05" db="EMBL/GenBank/DDBJ databases">
        <title>Identification and distribution of gene clusters putatively required for synthesis of sphingolipid metabolism inhibitors in phylogenetically diverse species of the filamentous fungus Fusarium.</title>
        <authorList>
            <person name="Kim H.-S."/>
            <person name="Busman M."/>
            <person name="Brown D.W."/>
            <person name="Divon H."/>
            <person name="Uhlig S."/>
            <person name="Proctor R.H."/>
        </authorList>
    </citation>
    <scope>NUCLEOTIDE SEQUENCE [LARGE SCALE GENOMIC DNA]</scope>
    <source>
        <strain evidence="2 3">NRRL 25211</strain>
    </source>
</reference>
<dbReference type="AlphaFoldDB" id="A0A8H5KFL6"/>
<organism evidence="2 3">
    <name type="scientific">Fusarium pseudoanthophilum</name>
    <dbReference type="NCBI Taxonomy" id="48495"/>
    <lineage>
        <taxon>Eukaryota</taxon>
        <taxon>Fungi</taxon>
        <taxon>Dikarya</taxon>
        <taxon>Ascomycota</taxon>
        <taxon>Pezizomycotina</taxon>
        <taxon>Sordariomycetes</taxon>
        <taxon>Hypocreomycetidae</taxon>
        <taxon>Hypocreales</taxon>
        <taxon>Nectriaceae</taxon>
        <taxon>Fusarium</taxon>
        <taxon>Fusarium fujikuroi species complex</taxon>
    </lineage>
</organism>
<dbReference type="Gene3D" id="3.40.50.880">
    <property type="match status" value="1"/>
</dbReference>
<comment type="caution">
    <text evidence="2">The sequence shown here is derived from an EMBL/GenBank/DDBJ whole genome shotgun (WGS) entry which is preliminary data.</text>
</comment>
<accession>A0A8H5KFL6</accession>